<keyword evidence="4" id="KW-0274">FAD</keyword>
<dbReference type="InterPro" id="IPR015345">
    <property type="entry name" value="Cytokinin_DH_FAD/cytokin-bd"/>
</dbReference>
<gene>
    <name evidence="7" type="ORF">DSM106972_004020</name>
</gene>
<name>A0A3S1AVG7_9CYAN</name>
<dbReference type="Proteomes" id="UP000271624">
    <property type="component" value="Unassembled WGS sequence"/>
</dbReference>
<dbReference type="EMBL" id="RSCL01000001">
    <property type="protein sequence ID" value="RUT09907.1"/>
    <property type="molecule type" value="Genomic_DNA"/>
</dbReference>
<comment type="cofactor">
    <cofactor evidence="1">
        <name>FAD</name>
        <dbReference type="ChEBI" id="CHEBI:57692"/>
    </cofactor>
</comment>
<keyword evidence="8" id="KW-1185">Reference proteome</keyword>
<reference evidence="7" key="1">
    <citation type="submission" date="2018-12" db="EMBL/GenBank/DDBJ databases">
        <authorList>
            <person name="Will S."/>
            <person name="Neumann-Schaal M."/>
            <person name="Henke P."/>
        </authorList>
    </citation>
    <scope>NUCLEOTIDE SEQUENCE</scope>
    <source>
        <strain evidence="7">PCC 7102</strain>
    </source>
</reference>
<dbReference type="OrthoDB" id="9768764at2"/>
<organism evidence="7 8">
    <name type="scientific">Dulcicalothrix desertica PCC 7102</name>
    <dbReference type="NCBI Taxonomy" id="232991"/>
    <lineage>
        <taxon>Bacteria</taxon>
        <taxon>Bacillati</taxon>
        <taxon>Cyanobacteriota</taxon>
        <taxon>Cyanophyceae</taxon>
        <taxon>Nostocales</taxon>
        <taxon>Calotrichaceae</taxon>
        <taxon>Dulcicalothrix</taxon>
    </lineage>
</organism>
<dbReference type="SUPFAM" id="SSF56176">
    <property type="entry name" value="FAD-binding/transporter-associated domain-like"/>
    <property type="match status" value="1"/>
</dbReference>
<dbReference type="PROSITE" id="PS00862">
    <property type="entry name" value="OX2_COVAL_FAD"/>
    <property type="match status" value="1"/>
</dbReference>
<keyword evidence="3" id="KW-0285">Flavoprotein</keyword>
<dbReference type="GO" id="GO:0019139">
    <property type="term" value="F:cytokinin dehydrogenase activity"/>
    <property type="evidence" value="ECO:0007669"/>
    <property type="project" value="InterPro"/>
</dbReference>
<dbReference type="InterPro" id="IPR016167">
    <property type="entry name" value="FAD-bd_PCMH_sub1"/>
</dbReference>
<dbReference type="InterPro" id="IPR006093">
    <property type="entry name" value="Oxy_OxRdtase_FAD_BS"/>
</dbReference>
<evidence type="ECO:0000256" key="4">
    <source>
        <dbReference type="ARBA" id="ARBA00022827"/>
    </source>
</evidence>
<dbReference type="Gene3D" id="3.30.43.10">
    <property type="entry name" value="Uridine Diphospho-n-acetylenolpyruvylglucosamine Reductase, domain 2"/>
    <property type="match status" value="1"/>
</dbReference>
<dbReference type="RefSeq" id="WP_127078340.1">
    <property type="nucleotide sequence ID" value="NZ_RSCL01000001.1"/>
</dbReference>
<reference evidence="7" key="2">
    <citation type="journal article" date="2019" name="Genome Biol. Evol.">
        <title>Day and night: Metabolic profiles and evolutionary relationships of six axenic non-marine cyanobacteria.</title>
        <authorList>
            <person name="Will S.E."/>
            <person name="Henke P."/>
            <person name="Boedeker C."/>
            <person name="Huang S."/>
            <person name="Brinkmann H."/>
            <person name="Rohde M."/>
            <person name="Jarek M."/>
            <person name="Friedl T."/>
            <person name="Seufert S."/>
            <person name="Schumacher M."/>
            <person name="Overmann J."/>
            <person name="Neumann-Schaal M."/>
            <person name="Petersen J."/>
        </authorList>
    </citation>
    <scope>NUCLEOTIDE SEQUENCE [LARGE SCALE GENOMIC DNA]</scope>
    <source>
        <strain evidence="7">PCC 7102</strain>
    </source>
</reference>
<evidence type="ECO:0000256" key="5">
    <source>
        <dbReference type="ARBA" id="ARBA00023002"/>
    </source>
</evidence>
<evidence type="ECO:0000313" key="8">
    <source>
        <dbReference type="Proteomes" id="UP000271624"/>
    </source>
</evidence>
<dbReference type="InterPro" id="IPR050432">
    <property type="entry name" value="FAD-linked_Oxidoreductases_BP"/>
</dbReference>
<evidence type="ECO:0000256" key="1">
    <source>
        <dbReference type="ARBA" id="ARBA00001974"/>
    </source>
</evidence>
<evidence type="ECO:0000256" key="2">
    <source>
        <dbReference type="ARBA" id="ARBA00005466"/>
    </source>
</evidence>
<sequence length="490" mass="54933">MKNSLSRRDILQGLITSTVVIGFDTVCRSWVTHANAAELFVNLPDLDGVLYTDDATREKAADDFGHLVRHYPKAVLKPGSINDIVKIIRFARNYNLKVAARGQGHTCYGQAQVENGVVIDTSTLNKIHNINTLQVVVDAGVRWSELLQATLPQQLTPPVLTDYLELSIGGTLSNGGIGGAAHRYGVQVDNVLELQVVTGEGELLTCSFYKNRDLFEAVLAGLGQCAIIVRATVRLIKAFANARVFLLDYDDLATFTRDQRLLIDSERFNYVEGQIVSKQDGGWRYLLEAASFYTPPLEPDNTRLLASLSYTKGSEKIEDKSYFDFLNRLAPTVAFLKSIDVWSNPHPWINLFVPATAVDQYISEVVSTLTLADTGNSPVLLYPVKTNRFTLPLFRVPNEQIAFLFTILRTAPPNDDTTKVRMLNDNRKLFERNRDLNGTRYPVDAIAFSQEDWQQHFGRTWSKLVNAKRRYDPARILTPGQSIFSLLKKS</sequence>
<dbReference type="PROSITE" id="PS51387">
    <property type="entry name" value="FAD_PCMH"/>
    <property type="match status" value="1"/>
</dbReference>
<evidence type="ECO:0000313" key="7">
    <source>
        <dbReference type="EMBL" id="RUT09907.1"/>
    </source>
</evidence>
<dbReference type="InterPro" id="IPR016166">
    <property type="entry name" value="FAD-bd_PCMH"/>
</dbReference>
<dbReference type="Pfam" id="PF01565">
    <property type="entry name" value="FAD_binding_4"/>
    <property type="match status" value="1"/>
</dbReference>
<comment type="caution">
    <text evidence="7">The sequence shown here is derived from an EMBL/GenBank/DDBJ whole genome shotgun (WGS) entry which is preliminary data.</text>
</comment>
<comment type="similarity">
    <text evidence="2">Belongs to the oxygen-dependent FAD-linked oxidoreductase family.</text>
</comment>
<dbReference type="Pfam" id="PF09265">
    <property type="entry name" value="Cytokin-bind"/>
    <property type="match status" value="1"/>
</dbReference>
<dbReference type="Gene3D" id="3.40.462.10">
    <property type="entry name" value="FAD-linked oxidases, C-terminal domain"/>
    <property type="match status" value="1"/>
</dbReference>
<accession>A0A3S1AVG7</accession>
<feature type="domain" description="FAD-binding PCMH-type" evidence="6">
    <location>
        <begin position="68"/>
        <end position="238"/>
    </location>
</feature>
<dbReference type="InterPro" id="IPR036318">
    <property type="entry name" value="FAD-bd_PCMH-like_sf"/>
</dbReference>
<dbReference type="GO" id="GO:0009690">
    <property type="term" value="P:cytokinin metabolic process"/>
    <property type="evidence" value="ECO:0007669"/>
    <property type="project" value="InterPro"/>
</dbReference>
<dbReference type="SUPFAM" id="SSF55103">
    <property type="entry name" value="FAD-linked oxidases, C-terminal domain"/>
    <property type="match status" value="1"/>
</dbReference>
<protein>
    <recommendedName>
        <fullName evidence="6">FAD-binding PCMH-type domain-containing protein</fullName>
    </recommendedName>
</protein>
<dbReference type="PANTHER" id="PTHR13878">
    <property type="entry name" value="GULONOLACTONE OXIDASE"/>
    <property type="match status" value="1"/>
</dbReference>
<dbReference type="AlphaFoldDB" id="A0A3S1AVG7"/>
<dbReference type="InterPro" id="IPR016170">
    <property type="entry name" value="Cytok_DH_C_sf"/>
</dbReference>
<dbReference type="PANTHER" id="PTHR13878:SF53">
    <property type="entry name" value="CYTOKININ DEHYDROGENASE 6"/>
    <property type="match status" value="1"/>
</dbReference>
<keyword evidence="5" id="KW-0560">Oxidoreductase</keyword>
<dbReference type="InterPro" id="IPR016164">
    <property type="entry name" value="FAD-linked_Oxase-like_C"/>
</dbReference>
<dbReference type="InterPro" id="IPR016169">
    <property type="entry name" value="FAD-bd_PCMH_sub2"/>
</dbReference>
<evidence type="ECO:0000256" key="3">
    <source>
        <dbReference type="ARBA" id="ARBA00022630"/>
    </source>
</evidence>
<dbReference type="InterPro" id="IPR006094">
    <property type="entry name" value="Oxid_FAD_bind_N"/>
</dbReference>
<dbReference type="Gene3D" id="3.30.465.10">
    <property type="match status" value="1"/>
</dbReference>
<proteinExistence type="inferred from homology"/>
<dbReference type="GO" id="GO:0071949">
    <property type="term" value="F:FAD binding"/>
    <property type="evidence" value="ECO:0007669"/>
    <property type="project" value="InterPro"/>
</dbReference>
<evidence type="ECO:0000259" key="6">
    <source>
        <dbReference type="PROSITE" id="PS51387"/>
    </source>
</evidence>